<dbReference type="Proteomes" id="UP000814140">
    <property type="component" value="Unassembled WGS sequence"/>
</dbReference>
<reference evidence="1" key="1">
    <citation type="submission" date="2021-03" db="EMBL/GenBank/DDBJ databases">
        <authorList>
            <consortium name="DOE Joint Genome Institute"/>
            <person name="Ahrendt S."/>
            <person name="Looney B.P."/>
            <person name="Miyauchi S."/>
            <person name="Morin E."/>
            <person name="Drula E."/>
            <person name="Courty P.E."/>
            <person name="Chicoki N."/>
            <person name="Fauchery L."/>
            <person name="Kohler A."/>
            <person name="Kuo A."/>
            <person name="Labutti K."/>
            <person name="Pangilinan J."/>
            <person name="Lipzen A."/>
            <person name="Riley R."/>
            <person name="Andreopoulos W."/>
            <person name="He G."/>
            <person name="Johnson J."/>
            <person name="Barry K.W."/>
            <person name="Grigoriev I.V."/>
            <person name="Nagy L."/>
            <person name="Hibbett D."/>
            <person name="Henrissat B."/>
            <person name="Matheny P.B."/>
            <person name="Labbe J."/>
            <person name="Martin F."/>
        </authorList>
    </citation>
    <scope>NUCLEOTIDE SEQUENCE</scope>
    <source>
        <strain evidence="1">HHB10654</strain>
    </source>
</reference>
<name>A0ACB8SZD2_9AGAM</name>
<sequence length="92" mass="9353">MSRSSTASTSKIPPQLPSKSAWARGPPQTAATASSSRSQSPAPTTPITPNTPSNFHGGHSRRPSTLGQGVSIKEGVSVSRSTVGAVKQGAWA</sequence>
<keyword evidence="2" id="KW-1185">Reference proteome</keyword>
<protein>
    <submittedName>
        <fullName evidence="1">Uncharacterized protein</fullName>
    </submittedName>
</protein>
<gene>
    <name evidence="1" type="ORF">BV25DRAFT_1827090</name>
</gene>
<organism evidence="1 2">
    <name type="scientific">Artomyces pyxidatus</name>
    <dbReference type="NCBI Taxonomy" id="48021"/>
    <lineage>
        <taxon>Eukaryota</taxon>
        <taxon>Fungi</taxon>
        <taxon>Dikarya</taxon>
        <taxon>Basidiomycota</taxon>
        <taxon>Agaricomycotina</taxon>
        <taxon>Agaricomycetes</taxon>
        <taxon>Russulales</taxon>
        <taxon>Auriscalpiaceae</taxon>
        <taxon>Artomyces</taxon>
    </lineage>
</organism>
<proteinExistence type="predicted"/>
<dbReference type="EMBL" id="MU277214">
    <property type="protein sequence ID" value="KAI0061211.1"/>
    <property type="molecule type" value="Genomic_DNA"/>
</dbReference>
<comment type="caution">
    <text evidence="1">The sequence shown here is derived from an EMBL/GenBank/DDBJ whole genome shotgun (WGS) entry which is preliminary data.</text>
</comment>
<evidence type="ECO:0000313" key="2">
    <source>
        <dbReference type="Proteomes" id="UP000814140"/>
    </source>
</evidence>
<accession>A0ACB8SZD2</accession>
<reference evidence="1" key="2">
    <citation type="journal article" date="2022" name="New Phytol.">
        <title>Evolutionary transition to the ectomycorrhizal habit in the genomes of a hyperdiverse lineage of mushroom-forming fungi.</title>
        <authorList>
            <person name="Looney B."/>
            <person name="Miyauchi S."/>
            <person name="Morin E."/>
            <person name="Drula E."/>
            <person name="Courty P.E."/>
            <person name="Kohler A."/>
            <person name="Kuo A."/>
            <person name="LaButti K."/>
            <person name="Pangilinan J."/>
            <person name="Lipzen A."/>
            <person name="Riley R."/>
            <person name="Andreopoulos W."/>
            <person name="He G."/>
            <person name="Johnson J."/>
            <person name="Nolan M."/>
            <person name="Tritt A."/>
            <person name="Barry K.W."/>
            <person name="Grigoriev I.V."/>
            <person name="Nagy L.G."/>
            <person name="Hibbett D."/>
            <person name="Henrissat B."/>
            <person name="Matheny P.B."/>
            <person name="Labbe J."/>
            <person name="Martin F.M."/>
        </authorList>
    </citation>
    <scope>NUCLEOTIDE SEQUENCE</scope>
    <source>
        <strain evidence="1">HHB10654</strain>
    </source>
</reference>
<evidence type="ECO:0000313" key="1">
    <source>
        <dbReference type="EMBL" id="KAI0061211.1"/>
    </source>
</evidence>